<comment type="caution">
    <text evidence="2">The sequence shown here is derived from an EMBL/GenBank/DDBJ whole genome shotgun (WGS) entry which is preliminary data.</text>
</comment>
<evidence type="ECO:0000313" key="3">
    <source>
        <dbReference type="Proteomes" id="UP001145072"/>
    </source>
</evidence>
<keyword evidence="1" id="KW-0472">Membrane</keyword>
<dbReference type="RefSeq" id="WP_259869334.1">
    <property type="nucleotide sequence ID" value="NZ_JAMQJZ010000016.1"/>
</dbReference>
<evidence type="ECO:0000313" key="2">
    <source>
        <dbReference type="EMBL" id="MDC3422116.1"/>
    </source>
</evidence>
<feature type="transmembrane region" description="Helical" evidence="1">
    <location>
        <begin position="16"/>
        <end position="33"/>
    </location>
</feature>
<dbReference type="AlphaFoldDB" id="A0A9X3WR30"/>
<accession>A0A9X3WR30</accession>
<dbReference type="EMBL" id="JAMQJZ010000016">
    <property type="protein sequence ID" value="MDC3422116.1"/>
    <property type="molecule type" value="Genomic_DNA"/>
</dbReference>
<reference evidence="2" key="1">
    <citation type="submission" date="2022-06" db="EMBL/GenBank/DDBJ databases">
        <title>Aquibacillus sp. a new bacterium isolated from soil saline samples.</title>
        <authorList>
            <person name="Galisteo C."/>
            <person name="De La Haba R."/>
            <person name="Sanchez-Porro C."/>
            <person name="Ventosa A."/>
        </authorList>
    </citation>
    <scope>NUCLEOTIDE SEQUENCE</scope>
    <source>
        <strain evidence="2">JCM 12387</strain>
    </source>
</reference>
<keyword evidence="3" id="KW-1185">Reference proteome</keyword>
<gene>
    <name evidence="2" type="ORF">NC661_17285</name>
</gene>
<evidence type="ECO:0000256" key="1">
    <source>
        <dbReference type="SAM" id="Phobius"/>
    </source>
</evidence>
<keyword evidence="1" id="KW-1133">Transmembrane helix</keyword>
<dbReference type="Proteomes" id="UP001145072">
    <property type="component" value="Unassembled WGS sequence"/>
</dbReference>
<name>A0A9X3WR30_9BACI</name>
<proteinExistence type="predicted"/>
<organism evidence="2 3">
    <name type="scientific">Aquibacillus koreensis</name>
    <dbReference type="NCBI Taxonomy" id="279446"/>
    <lineage>
        <taxon>Bacteria</taxon>
        <taxon>Bacillati</taxon>
        <taxon>Bacillota</taxon>
        <taxon>Bacilli</taxon>
        <taxon>Bacillales</taxon>
        <taxon>Bacillaceae</taxon>
        <taxon>Aquibacillus</taxon>
    </lineage>
</organism>
<sequence>MFFELFFDYQSDLYPMYMYVSFLFTMMYTYRLFQLSHTHVQKYRLLYYKQKHELLKLKKQTSTHDNTPLKATRVWIIKKMNVKDSTDDDAENPFLFFNQLHLKKQGGSSCQKTLYSPIKKLALLDLLYWYYFYPGARLQMGNR</sequence>
<keyword evidence="1" id="KW-0812">Transmembrane</keyword>
<protein>
    <submittedName>
        <fullName evidence="2">Uncharacterized protein</fullName>
    </submittedName>
</protein>